<dbReference type="AlphaFoldDB" id="A0A6A6CM63"/>
<dbReference type="GeneID" id="54559611"/>
<dbReference type="RefSeq" id="XP_033667901.1">
    <property type="nucleotide sequence ID" value="XM_033806339.1"/>
</dbReference>
<sequence>MQHHHQLPGWQSPEYRCVQGEESVFLSDSSEPMHTSHDDELPNIDTSVHDIPLGSYDADDIGPGLISVCNAFYDAMKEQDWTKYHQLWHDKVYCSFYDQDFQSGRDSSYTEQLQIHSELSDSEVFETKADVNDAVERVQMEEV</sequence>
<gene>
    <name evidence="2" type="ORF">M409DRAFT_22451</name>
</gene>
<feature type="region of interest" description="Disordered" evidence="1">
    <location>
        <begin position="27"/>
        <end position="46"/>
    </location>
</feature>
<reference evidence="2" key="1">
    <citation type="journal article" date="2020" name="Stud. Mycol.">
        <title>101 Dothideomycetes genomes: a test case for predicting lifestyles and emergence of pathogens.</title>
        <authorList>
            <person name="Haridas S."/>
            <person name="Albert R."/>
            <person name="Binder M."/>
            <person name="Bloem J."/>
            <person name="Labutti K."/>
            <person name="Salamov A."/>
            <person name="Andreopoulos B."/>
            <person name="Baker S."/>
            <person name="Barry K."/>
            <person name="Bills G."/>
            <person name="Bluhm B."/>
            <person name="Cannon C."/>
            <person name="Castanera R."/>
            <person name="Culley D."/>
            <person name="Daum C."/>
            <person name="Ezra D."/>
            <person name="Gonzalez J."/>
            <person name="Henrissat B."/>
            <person name="Kuo A."/>
            <person name="Liang C."/>
            <person name="Lipzen A."/>
            <person name="Lutzoni F."/>
            <person name="Magnuson J."/>
            <person name="Mondo S."/>
            <person name="Nolan M."/>
            <person name="Ohm R."/>
            <person name="Pangilinan J."/>
            <person name="Park H.-J."/>
            <person name="Ramirez L."/>
            <person name="Alfaro M."/>
            <person name="Sun H."/>
            <person name="Tritt A."/>
            <person name="Yoshinaga Y."/>
            <person name="Zwiers L.-H."/>
            <person name="Turgeon B."/>
            <person name="Goodwin S."/>
            <person name="Spatafora J."/>
            <person name="Crous P."/>
            <person name="Grigoriev I."/>
        </authorList>
    </citation>
    <scope>NUCLEOTIDE SEQUENCE</scope>
    <source>
        <strain evidence="2">ATCC 36951</strain>
    </source>
</reference>
<evidence type="ECO:0000256" key="1">
    <source>
        <dbReference type="SAM" id="MobiDB-lite"/>
    </source>
</evidence>
<keyword evidence="3" id="KW-1185">Reference proteome</keyword>
<dbReference type="Proteomes" id="UP000799537">
    <property type="component" value="Unassembled WGS sequence"/>
</dbReference>
<organism evidence="2 3">
    <name type="scientific">Zasmidium cellare ATCC 36951</name>
    <dbReference type="NCBI Taxonomy" id="1080233"/>
    <lineage>
        <taxon>Eukaryota</taxon>
        <taxon>Fungi</taxon>
        <taxon>Dikarya</taxon>
        <taxon>Ascomycota</taxon>
        <taxon>Pezizomycotina</taxon>
        <taxon>Dothideomycetes</taxon>
        <taxon>Dothideomycetidae</taxon>
        <taxon>Mycosphaerellales</taxon>
        <taxon>Mycosphaerellaceae</taxon>
        <taxon>Zasmidium</taxon>
    </lineage>
</organism>
<proteinExistence type="predicted"/>
<protein>
    <submittedName>
        <fullName evidence="2">Uncharacterized protein</fullName>
    </submittedName>
</protein>
<evidence type="ECO:0000313" key="2">
    <source>
        <dbReference type="EMBL" id="KAF2167012.1"/>
    </source>
</evidence>
<dbReference type="EMBL" id="ML993594">
    <property type="protein sequence ID" value="KAF2167012.1"/>
    <property type="molecule type" value="Genomic_DNA"/>
</dbReference>
<accession>A0A6A6CM63</accession>
<evidence type="ECO:0000313" key="3">
    <source>
        <dbReference type="Proteomes" id="UP000799537"/>
    </source>
</evidence>
<name>A0A6A6CM63_ZASCE</name>